<dbReference type="AlphaFoldDB" id="A0A8R2R3S7"/>
<dbReference type="KEGG" id="bmor:119630463"/>
<feature type="region of interest" description="Disordered" evidence="1">
    <location>
        <begin position="193"/>
        <end position="221"/>
    </location>
</feature>
<evidence type="ECO:0000259" key="2">
    <source>
        <dbReference type="PROSITE" id="PS50878"/>
    </source>
</evidence>
<proteinExistence type="predicted"/>
<dbReference type="GeneID" id="119630463"/>
<dbReference type="InterPro" id="IPR000477">
    <property type="entry name" value="RT_dom"/>
</dbReference>
<dbReference type="CDD" id="cd01650">
    <property type="entry name" value="RT_nLTR_like"/>
    <property type="match status" value="1"/>
</dbReference>
<reference evidence="4" key="1">
    <citation type="journal article" date="2008" name="Insect Biochem. Mol. Biol.">
        <title>The genome of a lepidopteran model insect, the silkworm Bombyx mori.</title>
        <authorList>
            <consortium name="International Silkworm Genome Consortium"/>
        </authorList>
    </citation>
    <scope>NUCLEOTIDE SEQUENCE [LARGE SCALE GENOMIC DNA]</scope>
    <source>
        <strain evidence="4">p50T</strain>
    </source>
</reference>
<protein>
    <recommendedName>
        <fullName evidence="2">Reverse transcriptase domain-containing protein</fullName>
    </recommendedName>
</protein>
<keyword evidence="4" id="KW-1185">Reference proteome</keyword>
<dbReference type="RefSeq" id="XP_037875901.1">
    <property type="nucleotide sequence ID" value="XM_038019973.1"/>
</dbReference>
<dbReference type="PANTHER" id="PTHR47027">
    <property type="entry name" value="REVERSE TRANSCRIPTASE DOMAIN-CONTAINING PROTEIN"/>
    <property type="match status" value="1"/>
</dbReference>
<dbReference type="PROSITE" id="PS50878">
    <property type="entry name" value="RT_POL"/>
    <property type="match status" value="1"/>
</dbReference>
<dbReference type="Pfam" id="PF00078">
    <property type="entry name" value="RVT_1"/>
    <property type="match status" value="1"/>
</dbReference>
<dbReference type="InterPro" id="IPR036691">
    <property type="entry name" value="Endo/exonu/phosph_ase_sf"/>
</dbReference>
<dbReference type="GO" id="GO:0071897">
    <property type="term" value="P:DNA biosynthetic process"/>
    <property type="evidence" value="ECO:0007669"/>
    <property type="project" value="UniProtKB-ARBA"/>
</dbReference>
<organism evidence="3 4">
    <name type="scientific">Bombyx mori</name>
    <name type="common">Silk moth</name>
    <dbReference type="NCBI Taxonomy" id="7091"/>
    <lineage>
        <taxon>Eukaryota</taxon>
        <taxon>Metazoa</taxon>
        <taxon>Ecdysozoa</taxon>
        <taxon>Arthropoda</taxon>
        <taxon>Hexapoda</taxon>
        <taxon>Insecta</taxon>
        <taxon>Pterygota</taxon>
        <taxon>Neoptera</taxon>
        <taxon>Endopterygota</taxon>
        <taxon>Lepidoptera</taxon>
        <taxon>Glossata</taxon>
        <taxon>Ditrysia</taxon>
        <taxon>Bombycoidea</taxon>
        <taxon>Bombycidae</taxon>
        <taxon>Bombycinae</taxon>
        <taxon>Bombyx</taxon>
    </lineage>
</organism>
<evidence type="ECO:0000313" key="4">
    <source>
        <dbReference type="Proteomes" id="UP000005204"/>
    </source>
</evidence>
<dbReference type="EnsemblMetazoa" id="XM_038019973.1">
    <property type="protein sequence ID" value="XP_037875901.1"/>
    <property type="gene ID" value="LOC119630463"/>
</dbReference>
<dbReference type="InterPro" id="IPR043502">
    <property type="entry name" value="DNA/RNA_pol_sf"/>
</dbReference>
<dbReference type="SUPFAM" id="SSF56672">
    <property type="entry name" value="DNA/RNA polymerases"/>
    <property type="match status" value="1"/>
</dbReference>
<accession>A0A8R2R3S7</accession>
<dbReference type="PANTHER" id="PTHR47027:SF20">
    <property type="entry name" value="REVERSE TRANSCRIPTASE-LIKE PROTEIN WITH RNA-DIRECTED DNA POLYMERASE DOMAIN"/>
    <property type="match status" value="1"/>
</dbReference>
<sequence length="672" mass="79076">MGDFNAQVGVRKAGEEHIIGKYGKGKRSKNGEKLVEFLLEKNLTLLNSMFQKNPKNKWTWISPDGNVKNEIDYIITNKVRLFSDTGIVQNLNFNTNHRMVRSCLSESDIKNSRPKAIQTKYLQINSKNREPNDTTEDLMEVITSGIDLNEKYKLVENKLKEQAIIEKKKGKEFYLSEKTLKLIEDRRNLLSKRDKKENQKEISNLSKQIRENMRKDRKNRRTKTLENHINRTGGTRKALKELREKGKEWIPKLRDKDQTITSLFAKVILDRISMRLDENQPVEQAGFRKGFSTIDHIHTIKQVIQKYNEYNKTIYLAFIDYSKAFDSLKHEFVWQSLIEQGIQNIYIDIIKKIYSQSKASIRLESMGEVFPIERGVRQGDPLSPKLFTAVLEQMFRKLEWEHLGLNINGSRLNHLRFADDLVLLEEDPLLLEFMAQTLAEKSREVGLEINSSKTKMMTNSIPINITINGQKLEYVEEYVYLGQIISHNDQMSKEIDKRIATGWKQYWALKEIMKSQELGIKIKKKKFDTCILPCITYGCETWALTKHHRDKLARCQRGMERSMLGLKLKDKVRSVDIKRKTKLTDILSRIDQLKWRWAGHMLRCKKEKWSKQVTVWYPRDGARSRGRKPRRWEDELKITCGPLWVRIAADRKQWKELEEAFAERHTEIRDIL</sequence>
<name>A0A8R2R3S7_BOMMO</name>
<feature type="domain" description="Reverse transcriptase" evidence="2">
    <location>
        <begin position="171"/>
        <end position="485"/>
    </location>
</feature>
<dbReference type="Proteomes" id="UP000005204">
    <property type="component" value="Unassembled WGS sequence"/>
</dbReference>
<reference evidence="3" key="2">
    <citation type="submission" date="2022-06" db="UniProtKB">
        <authorList>
            <consortium name="EnsemblMetazoa"/>
        </authorList>
    </citation>
    <scope>IDENTIFICATION</scope>
    <source>
        <strain evidence="3">p50T (Dazao)</strain>
    </source>
</reference>
<evidence type="ECO:0000256" key="1">
    <source>
        <dbReference type="SAM" id="MobiDB-lite"/>
    </source>
</evidence>
<dbReference type="Gene3D" id="3.60.10.10">
    <property type="entry name" value="Endonuclease/exonuclease/phosphatase"/>
    <property type="match status" value="1"/>
</dbReference>
<evidence type="ECO:0000313" key="3">
    <source>
        <dbReference type="EnsemblMetazoa" id="XP_037875901.1"/>
    </source>
</evidence>